<dbReference type="EMBL" id="LN723314">
    <property type="protein sequence ID" value="CEP10207.1"/>
    <property type="molecule type" value="Genomic_DNA"/>
</dbReference>
<evidence type="ECO:0008006" key="3">
    <source>
        <dbReference type="Google" id="ProtNLM"/>
    </source>
</evidence>
<dbReference type="AlphaFoldDB" id="A0A0B7MYJ1"/>
<dbReference type="Proteomes" id="UP000054107">
    <property type="component" value="Unassembled WGS sequence"/>
</dbReference>
<evidence type="ECO:0000313" key="2">
    <source>
        <dbReference type="Proteomes" id="UP000054107"/>
    </source>
</evidence>
<gene>
    <name evidence="1" type="primary">PARPA_03844.1 scaffold 9853</name>
</gene>
<dbReference type="SUPFAM" id="SSF53474">
    <property type="entry name" value="alpha/beta-Hydrolases"/>
    <property type="match status" value="1"/>
</dbReference>
<accession>A0A0B7MYJ1</accession>
<organism evidence="1 2">
    <name type="scientific">Parasitella parasitica</name>
    <dbReference type="NCBI Taxonomy" id="35722"/>
    <lineage>
        <taxon>Eukaryota</taxon>
        <taxon>Fungi</taxon>
        <taxon>Fungi incertae sedis</taxon>
        <taxon>Mucoromycota</taxon>
        <taxon>Mucoromycotina</taxon>
        <taxon>Mucoromycetes</taxon>
        <taxon>Mucorales</taxon>
        <taxon>Mucorineae</taxon>
        <taxon>Mucoraceae</taxon>
        <taxon>Parasitella</taxon>
    </lineage>
</organism>
<dbReference type="Gene3D" id="3.40.50.1820">
    <property type="entry name" value="alpha/beta hydrolase"/>
    <property type="match status" value="1"/>
</dbReference>
<dbReference type="STRING" id="35722.A0A0B7MYJ1"/>
<keyword evidence="2" id="KW-1185">Reference proteome</keyword>
<dbReference type="OrthoDB" id="10249433at2759"/>
<dbReference type="GO" id="GO:0016020">
    <property type="term" value="C:membrane"/>
    <property type="evidence" value="ECO:0007669"/>
    <property type="project" value="TreeGrafter"/>
</dbReference>
<dbReference type="PANTHER" id="PTHR12277">
    <property type="entry name" value="ALPHA/BETA HYDROLASE DOMAIN-CONTAINING PROTEIN"/>
    <property type="match status" value="1"/>
</dbReference>
<evidence type="ECO:0000313" key="1">
    <source>
        <dbReference type="EMBL" id="CEP10207.1"/>
    </source>
</evidence>
<name>A0A0B7MYJ1_9FUNG</name>
<dbReference type="GO" id="GO:0008474">
    <property type="term" value="F:palmitoyl-(protein) hydrolase activity"/>
    <property type="evidence" value="ECO:0007669"/>
    <property type="project" value="TreeGrafter"/>
</dbReference>
<dbReference type="PANTHER" id="PTHR12277:SF81">
    <property type="entry name" value="PROTEIN ABHD13"/>
    <property type="match status" value="1"/>
</dbReference>
<protein>
    <recommendedName>
        <fullName evidence="3">Serine aminopeptidase S33 domain-containing protein</fullName>
    </recommendedName>
</protein>
<reference evidence="1 2" key="1">
    <citation type="submission" date="2014-09" db="EMBL/GenBank/DDBJ databases">
        <authorList>
            <person name="Ellenberger Sabrina"/>
        </authorList>
    </citation>
    <scope>NUCLEOTIDE SEQUENCE [LARGE SCALE GENOMIC DNA]</scope>
    <source>
        <strain evidence="1 2">CBS 412.66</strain>
    </source>
</reference>
<dbReference type="InterPro" id="IPR029058">
    <property type="entry name" value="AB_hydrolase_fold"/>
</dbReference>
<proteinExistence type="predicted"/>
<sequence>MFGIATPFVDKFLAMSESAVMFYLGFPTAKALAKVLLQTTPNTVQNGVENRLREIQQDPNILNVDRVHFWQTTYGKCVGTIEIRVRPEADEQATLQLVYQKLEGLTSSDLNSDENNSSELTCKLIYPASYPEGSRQEVAAPSDFGMEYTEETLKTKDGVNLKSYIILQSDTEQAKRAPTILYFHANAGNMGHRLPIAKVLYDRFNCNVVMLSYRGYGKSDGTPNEKGLKIDAQSTPLVAYGQSIGGAVAIDLVSRNEDSFSGLIVENTFLSLPKLIPSVMPFLKHFTFLCHQQWPSEKSIQRIVKTPILFLAGAKDELVPPSHMVKLNELSESRAEKSWCVFPNGMHNDTCMQPGYFTAIREFLGSQILKSEGIAGYEAQAASSPPSPANEKKTLDESYVDGQLVDKNNDRSYQLVSGVVDDKGLSHSFQVEEVQLEEE</sequence>